<reference evidence="6" key="1">
    <citation type="submission" date="2021-05" db="UniProtKB">
        <authorList>
            <consortium name="EnsemblPlants"/>
        </authorList>
    </citation>
    <scope>IDENTIFICATION</scope>
    <source>
        <strain evidence="6">subsp. malaccensis</strain>
    </source>
</reference>
<dbReference type="Pfam" id="PF00249">
    <property type="entry name" value="Myb_DNA-binding"/>
    <property type="match status" value="1"/>
</dbReference>
<feature type="domain" description="Myb-like" evidence="4">
    <location>
        <begin position="9"/>
        <end position="44"/>
    </location>
</feature>
<dbReference type="PANTHER" id="PTHR47999">
    <property type="entry name" value="TRANSCRIPTION FACTOR MYB8-RELATED-RELATED"/>
    <property type="match status" value="1"/>
</dbReference>
<protein>
    <submittedName>
        <fullName evidence="6">Uncharacterized protein</fullName>
    </submittedName>
</protein>
<dbReference type="InParanoid" id="A0A804KPH6"/>
<dbReference type="InterPro" id="IPR017930">
    <property type="entry name" value="Myb_dom"/>
</dbReference>
<comment type="subcellular location">
    <subcellularLocation>
        <location evidence="1">Nucleus</location>
    </subcellularLocation>
</comment>
<dbReference type="GO" id="GO:0003677">
    <property type="term" value="F:DNA binding"/>
    <property type="evidence" value="ECO:0007669"/>
    <property type="project" value="UniProtKB-KW"/>
</dbReference>
<dbReference type="SUPFAM" id="SSF46689">
    <property type="entry name" value="Homeodomain-like"/>
    <property type="match status" value="1"/>
</dbReference>
<evidence type="ECO:0000313" key="7">
    <source>
        <dbReference type="Proteomes" id="UP000012960"/>
    </source>
</evidence>
<accession>A0A804KPH6</accession>
<keyword evidence="2" id="KW-0238">DNA-binding</keyword>
<dbReference type="Proteomes" id="UP000012960">
    <property type="component" value="Unplaced"/>
</dbReference>
<proteinExistence type="predicted"/>
<evidence type="ECO:0000256" key="2">
    <source>
        <dbReference type="ARBA" id="ARBA00023125"/>
    </source>
</evidence>
<dbReference type="PANTHER" id="PTHR47999:SF96">
    <property type="entry name" value="TRANSCRIPTION REPRESSOR MYB6-LIKE"/>
    <property type="match status" value="1"/>
</dbReference>
<dbReference type="InterPro" id="IPR001005">
    <property type="entry name" value="SANT/Myb"/>
</dbReference>
<sequence>MGRKPCCAREGLRTGAWTAQEDHILVSYIKVQGKGKWRSLPKRA</sequence>
<dbReference type="PROSITE" id="PS51294">
    <property type="entry name" value="HTH_MYB"/>
    <property type="match status" value="1"/>
</dbReference>
<evidence type="ECO:0000313" key="6">
    <source>
        <dbReference type="EnsemblPlants" id="Ma09_p28020.1"/>
    </source>
</evidence>
<dbReference type="AlphaFoldDB" id="A0A804KPH6"/>
<keyword evidence="3" id="KW-0539">Nucleus</keyword>
<evidence type="ECO:0000256" key="3">
    <source>
        <dbReference type="ARBA" id="ARBA00023242"/>
    </source>
</evidence>
<dbReference type="Gramene" id="Ma09_t28020.1">
    <property type="protein sequence ID" value="Ma09_p28020.1"/>
    <property type="gene ID" value="Ma09_g28020"/>
</dbReference>
<keyword evidence="7" id="KW-1185">Reference proteome</keyword>
<dbReference type="Gene3D" id="1.10.10.60">
    <property type="entry name" value="Homeodomain-like"/>
    <property type="match status" value="1"/>
</dbReference>
<dbReference type="GO" id="GO:0005634">
    <property type="term" value="C:nucleus"/>
    <property type="evidence" value="ECO:0007669"/>
    <property type="project" value="UniProtKB-SubCell"/>
</dbReference>
<evidence type="ECO:0000256" key="1">
    <source>
        <dbReference type="ARBA" id="ARBA00004123"/>
    </source>
</evidence>
<dbReference type="PROSITE" id="PS50090">
    <property type="entry name" value="MYB_LIKE"/>
    <property type="match status" value="1"/>
</dbReference>
<evidence type="ECO:0000259" key="5">
    <source>
        <dbReference type="PROSITE" id="PS51294"/>
    </source>
</evidence>
<name>A0A804KPH6_MUSAM</name>
<evidence type="ECO:0000259" key="4">
    <source>
        <dbReference type="PROSITE" id="PS50090"/>
    </source>
</evidence>
<feature type="domain" description="HTH myb-type" evidence="5">
    <location>
        <begin position="9"/>
        <end position="44"/>
    </location>
</feature>
<organism evidence="6 7">
    <name type="scientific">Musa acuminata subsp. malaccensis</name>
    <name type="common">Wild banana</name>
    <name type="synonym">Musa malaccensis</name>
    <dbReference type="NCBI Taxonomy" id="214687"/>
    <lineage>
        <taxon>Eukaryota</taxon>
        <taxon>Viridiplantae</taxon>
        <taxon>Streptophyta</taxon>
        <taxon>Embryophyta</taxon>
        <taxon>Tracheophyta</taxon>
        <taxon>Spermatophyta</taxon>
        <taxon>Magnoliopsida</taxon>
        <taxon>Liliopsida</taxon>
        <taxon>Zingiberales</taxon>
        <taxon>Musaceae</taxon>
        <taxon>Musa</taxon>
    </lineage>
</organism>
<dbReference type="InterPro" id="IPR009057">
    <property type="entry name" value="Homeodomain-like_sf"/>
</dbReference>
<dbReference type="EnsemblPlants" id="Ma09_t28020.1">
    <property type="protein sequence ID" value="Ma09_p28020.1"/>
    <property type="gene ID" value="Ma09_g28020"/>
</dbReference>
<dbReference type="InterPro" id="IPR015495">
    <property type="entry name" value="Myb_TF_plants"/>
</dbReference>